<dbReference type="InterPro" id="IPR034768">
    <property type="entry name" value="4FE4S_WBL"/>
</dbReference>
<evidence type="ECO:0000256" key="4">
    <source>
        <dbReference type="ARBA" id="ARBA00022490"/>
    </source>
</evidence>
<evidence type="ECO:0000256" key="7">
    <source>
        <dbReference type="ARBA" id="ARBA00023014"/>
    </source>
</evidence>
<dbReference type="GO" id="GO:0047134">
    <property type="term" value="F:protein-disulfide reductase [NAD(P)H] activity"/>
    <property type="evidence" value="ECO:0007669"/>
    <property type="project" value="TreeGrafter"/>
</dbReference>
<evidence type="ECO:0000256" key="9">
    <source>
        <dbReference type="ARBA" id="ARBA00023125"/>
    </source>
</evidence>
<keyword evidence="8 12" id="KW-0805">Transcription regulation</keyword>
<keyword evidence="6 12" id="KW-0408">Iron</keyword>
<dbReference type="GO" id="GO:0035731">
    <property type="term" value="F:dinitrosyl-iron complex binding"/>
    <property type="evidence" value="ECO:0007669"/>
    <property type="project" value="UniProtKB-UniRule"/>
</dbReference>
<comment type="PTM">
    <text evidence="12">Upon Fe-S cluster removal intramolecular disulfide bonds are formed.</text>
</comment>
<dbReference type="AlphaFoldDB" id="X5E9D5"/>
<dbReference type="STRING" id="1404245.CGLY_04040"/>
<keyword evidence="9 12" id="KW-0238">DNA-binding</keyword>
<comment type="function">
    <text evidence="12">Acts as a transcriptional regulator. Probably redox-responsive. The apo- but not holo-form probably binds DNA.</text>
</comment>
<evidence type="ECO:0000256" key="13">
    <source>
        <dbReference type="SAM" id="MobiDB-lite"/>
    </source>
</evidence>
<evidence type="ECO:0000256" key="6">
    <source>
        <dbReference type="ARBA" id="ARBA00023004"/>
    </source>
</evidence>
<dbReference type="GO" id="GO:0003677">
    <property type="term" value="F:DNA binding"/>
    <property type="evidence" value="ECO:0007669"/>
    <property type="project" value="UniProtKB-UniRule"/>
</dbReference>
<accession>X5E9D5</accession>
<dbReference type="EMBL" id="CP006842">
    <property type="protein sequence ID" value="AHW63256.1"/>
    <property type="molecule type" value="Genomic_DNA"/>
</dbReference>
<dbReference type="PANTHER" id="PTHR38839">
    <property type="entry name" value="TRANSCRIPTIONAL REGULATOR WHID-RELATED"/>
    <property type="match status" value="1"/>
</dbReference>
<evidence type="ECO:0000256" key="5">
    <source>
        <dbReference type="ARBA" id="ARBA00022723"/>
    </source>
</evidence>
<evidence type="ECO:0000256" key="10">
    <source>
        <dbReference type="ARBA" id="ARBA00023157"/>
    </source>
</evidence>
<evidence type="ECO:0000313" key="16">
    <source>
        <dbReference type="Proteomes" id="UP000023703"/>
    </source>
</evidence>
<evidence type="ECO:0000256" key="3">
    <source>
        <dbReference type="ARBA" id="ARBA00022485"/>
    </source>
</evidence>
<feature type="region of interest" description="Disordered" evidence="13">
    <location>
        <begin position="83"/>
        <end position="106"/>
    </location>
</feature>
<dbReference type="HAMAP" id="MF_01479">
    <property type="entry name" value="WhiB"/>
    <property type="match status" value="1"/>
</dbReference>
<dbReference type="GO" id="GO:0046872">
    <property type="term" value="F:metal ion binding"/>
    <property type="evidence" value="ECO:0007669"/>
    <property type="project" value="UniProtKB-KW"/>
</dbReference>
<dbReference type="OrthoDB" id="4954884at2"/>
<dbReference type="PROSITE" id="PS51674">
    <property type="entry name" value="4FE4S_WBL"/>
    <property type="match status" value="1"/>
</dbReference>
<dbReference type="Pfam" id="PF02467">
    <property type="entry name" value="Whib"/>
    <property type="match status" value="1"/>
</dbReference>
<evidence type="ECO:0000256" key="8">
    <source>
        <dbReference type="ARBA" id="ARBA00023015"/>
    </source>
</evidence>
<evidence type="ECO:0000313" key="15">
    <source>
        <dbReference type="EMBL" id="AHW63256.1"/>
    </source>
</evidence>
<comment type="cofactor">
    <cofactor evidence="12">
        <name>[4Fe-4S] cluster</name>
        <dbReference type="ChEBI" id="CHEBI:49883"/>
    </cofactor>
    <text evidence="12">Binds 1 [4Fe-4S] cluster per subunit. Following nitrosylation of the [4Fe-4S] cluster binds 1 [4Fe-8(NO)] cluster per subunit.</text>
</comment>
<keyword evidence="7 12" id="KW-0411">Iron-sulfur</keyword>
<name>X5E9D5_9CORY</name>
<dbReference type="GO" id="GO:0051539">
    <property type="term" value="F:4 iron, 4 sulfur cluster binding"/>
    <property type="evidence" value="ECO:0007669"/>
    <property type="project" value="UniProtKB-UniRule"/>
</dbReference>
<dbReference type="PANTHER" id="PTHR38839:SF5">
    <property type="entry name" value="TRANSCRIPTIONAL REGULATOR WHID"/>
    <property type="match status" value="1"/>
</dbReference>
<dbReference type="eggNOG" id="ENOG5032S23">
    <property type="taxonomic scope" value="Bacteria"/>
</dbReference>
<keyword evidence="11 12" id="KW-0804">Transcription</keyword>
<organism evidence="15 16">
    <name type="scientific">Corynebacterium glyciniphilum AJ 3170</name>
    <dbReference type="NCBI Taxonomy" id="1404245"/>
    <lineage>
        <taxon>Bacteria</taxon>
        <taxon>Bacillati</taxon>
        <taxon>Actinomycetota</taxon>
        <taxon>Actinomycetes</taxon>
        <taxon>Mycobacteriales</taxon>
        <taxon>Corynebacteriaceae</taxon>
        <taxon>Corynebacterium</taxon>
    </lineage>
</organism>
<dbReference type="InterPro" id="IPR003482">
    <property type="entry name" value="Whib"/>
</dbReference>
<keyword evidence="3 12" id="KW-0004">4Fe-4S</keyword>
<feature type="compositionally biased region" description="Basic and acidic residues" evidence="13">
    <location>
        <begin position="97"/>
        <end position="106"/>
    </location>
</feature>
<keyword evidence="16" id="KW-1185">Reference proteome</keyword>
<evidence type="ECO:0000256" key="1">
    <source>
        <dbReference type="ARBA" id="ARBA00004496"/>
    </source>
</evidence>
<keyword evidence="4 12" id="KW-0963">Cytoplasm</keyword>
<dbReference type="HOGENOM" id="CLU_106245_6_0_11"/>
<dbReference type="GO" id="GO:0045454">
    <property type="term" value="P:cell redox homeostasis"/>
    <property type="evidence" value="ECO:0007669"/>
    <property type="project" value="TreeGrafter"/>
</dbReference>
<comment type="similarity">
    <text evidence="2 12">Belongs to the WhiB family.</text>
</comment>
<evidence type="ECO:0000259" key="14">
    <source>
        <dbReference type="PROSITE" id="PS51674"/>
    </source>
</evidence>
<dbReference type="GO" id="GO:0005737">
    <property type="term" value="C:cytoplasm"/>
    <property type="evidence" value="ECO:0007669"/>
    <property type="project" value="UniProtKB-SubCell"/>
</dbReference>
<feature type="binding site" evidence="12">
    <location>
        <position position="62"/>
    </location>
    <ligand>
        <name>[4Fe-4S] cluster</name>
        <dbReference type="ChEBI" id="CHEBI:49883"/>
    </ligand>
</feature>
<reference evidence="15 16" key="1">
    <citation type="journal article" date="2015" name="Int. J. Syst. Evol. Microbiol.">
        <title>Revisiting Corynebacterium glyciniphilum (ex Kubota et al., 1972) sp. nov., nom. rev., isolated from putrefied banana.</title>
        <authorList>
            <person name="Al-Dilaimi A."/>
            <person name="Bednarz H."/>
            <person name="Lomker A."/>
            <person name="Niehaus K."/>
            <person name="Kalinowski J."/>
            <person name="Ruckert C."/>
        </authorList>
    </citation>
    <scope>NUCLEOTIDE SEQUENCE [LARGE SCALE GENOMIC DNA]</scope>
    <source>
        <strain evidence="15">AJ 3170</strain>
    </source>
</reference>
<keyword evidence="10 12" id="KW-1015">Disulfide bond</keyword>
<evidence type="ECO:0000256" key="11">
    <source>
        <dbReference type="ARBA" id="ARBA00023163"/>
    </source>
</evidence>
<feature type="binding site" evidence="12">
    <location>
        <position position="56"/>
    </location>
    <ligand>
        <name>[4Fe-4S] cluster</name>
        <dbReference type="ChEBI" id="CHEBI:49883"/>
    </ligand>
</feature>
<feature type="domain" description="4Fe-4S Wbl-type" evidence="14">
    <location>
        <begin position="22"/>
        <end position="86"/>
    </location>
</feature>
<dbReference type="RefSeq" id="WP_038546499.1">
    <property type="nucleotide sequence ID" value="NZ_CP006842.1"/>
</dbReference>
<keyword evidence="5 12" id="KW-0479">Metal-binding</keyword>
<evidence type="ECO:0000256" key="2">
    <source>
        <dbReference type="ARBA" id="ARBA00006597"/>
    </source>
</evidence>
<comment type="PTM">
    <text evidence="12">The Fe-S cluster can be nitrosylated by nitric oxide (NO).</text>
</comment>
<protein>
    <recommendedName>
        <fullName evidence="12">Transcriptional regulator WhiB</fullName>
    </recommendedName>
</protein>
<sequence length="106" mass="11716">MPQTSDLPGPATTFWDWQLHGSCRGAESAVFFHPDGERGRARSLREHRAKAICNECPVLAQCKEHALSVGEVYGIWGGMGESERAAAQNGRARRLRPARESRRLAS</sequence>
<feature type="binding site" evidence="12">
    <location>
        <position position="23"/>
    </location>
    <ligand>
        <name>[4Fe-4S] cluster</name>
        <dbReference type="ChEBI" id="CHEBI:49883"/>
    </ligand>
</feature>
<comment type="subcellular location">
    <subcellularLocation>
        <location evidence="1 12">Cytoplasm</location>
    </subcellularLocation>
</comment>
<dbReference type="Proteomes" id="UP000023703">
    <property type="component" value="Chromosome"/>
</dbReference>
<dbReference type="GO" id="GO:0045892">
    <property type="term" value="P:negative regulation of DNA-templated transcription"/>
    <property type="evidence" value="ECO:0007669"/>
    <property type="project" value="TreeGrafter"/>
</dbReference>
<evidence type="ECO:0000256" key="12">
    <source>
        <dbReference type="HAMAP-Rule" id="MF_01479"/>
    </source>
</evidence>
<proteinExistence type="inferred from homology"/>
<feature type="binding site" evidence="12">
    <location>
        <position position="53"/>
    </location>
    <ligand>
        <name>[4Fe-4S] cluster</name>
        <dbReference type="ChEBI" id="CHEBI:49883"/>
    </ligand>
</feature>
<gene>
    <name evidence="12" type="primary">whiB</name>
    <name evidence="15" type="ORF">CGLY_04040</name>
</gene>
<dbReference type="KEGG" id="cgy:CGLY_04040"/>